<dbReference type="GO" id="GO:0006508">
    <property type="term" value="P:proteolysis"/>
    <property type="evidence" value="ECO:0007669"/>
    <property type="project" value="InterPro"/>
</dbReference>
<comment type="caution">
    <text evidence="2">The sequence shown here is derived from an EMBL/GenBank/DDBJ whole genome shotgun (WGS) entry which is preliminary data.</text>
</comment>
<dbReference type="PANTHER" id="PTHR12147:SF26">
    <property type="entry name" value="PEPTIDASE M28 DOMAIN-CONTAINING PROTEIN"/>
    <property type="match status" value="1"/>
</dbReference>
<dbReference type="Pfam" id="PF04389">
    <property type="entry name" value="Peptidase_M28"/>
    <property type="match status" value="1"/>
</dbReference>
<dbReference type="AlphaFoldDB" id="A0A9D1NRI4"/>
<dbReference type="SUPFAM" id="SSF53187">
    <property type="entry name" value="Zn-dependent exopeptidases"/>
    <property type="match status" value="1"/>
</dbReference>
<reference evidence="2" key="1">
    <citation type="submission" date="2020-10" db="EMBL/GenBank/DDBJ databases">
        <authorList>
            <person name="Gilroy R."/>
        </authorList>
    </citation>
    <scope>NUCLEOTIDE SEQUENCE</scope>
    <source>
        <strain evidence="2">1370</strain>
    </source>
</reference>
<evidence type="ECO:0000313" key="3">
    <source>
        <dbReference type="Proteomes" id="UP000823960"/>
    </source>
</evidence>
<evidence type="ECO:0000313" key="2">
    <source>
        <dbReference type="EMBL" id="HIV11258.1"/>
    </source>
</evidence>
<name>A0A9D1NRI4_9FIRM</name>
<dbReference type="InterPro" id="IPR007484">
    <property type="entry name" value="Peptidase_M28"/>
</dbReference>
<dbReference type="PANTHER" id="PTHR12147">
    <property type="entry name" value="METALLOPEPTIDASE M28 FAMILY MEMBER"/>
    <property type="match status" value="1"/>
</dbReference>
<dbReference type="Gene3D" id="3.40.630.10">
    <property type="entry name" value="Zn peptidases"/>
    <property type="match status" value="1"/>
</dbReference>
<gene>
    <name evidence="2" type="ORF">IAD28_06175</name>
</gene>
<dbReference type="Proteomes" id="UP000823960">
    <property type="component" value="Unassembled WGS sequence"/>
</dbReference>
<protein>
    <submittedName>
        <fullName evidence="2">M28 family peptidase</fullName>
    </submittedName>
</protein>
<dbReference type="EMBL" id="DVOL01000089">
    <property type="protein sequence ID" value="HIV11258.1"/>
    <property type="molecule type" value="Genomic_DNA"/>
</dbReference>
<feature type="domain" description="Peptidase M28" evidence="1">
    <location>
        <begin position="190"/>
        <end position="364"/>
    </location>
</feature>
<evidence type="ECO:0000259" key="1">
    <source>
        <dbReference type="Pfam" id="PF04389"/>
    </source>
</evidence>
<accession>A0A9D1NRI4</accession>
<proteinExistence type="predicted"/>
<dbReference type="InterPro" id="IPR045175">
    <property type="entry name" value="M28_fam"/>
</dbReference>
<dbReference type="Gene3D" id="3.50.30.30">
    <property type="match status" value="1"/>
</dbReference>
<sequence>MNKKSLIKILRSAQYVRTGGSRSELKCAEYIKSIVDSTGYEAELESFPVPMSEGLEQLLEVDGVSIPCKGYLCCETADITAPLIYLPEPDRSCLLDCRGKIVMIDGYLRRWVYKDLVENGAVGFITYSGNMNYPDRDIDLRELRELIKGDQKELPGVNINVKDAMKLAGMNGRTVHMQVSQSQYEGSSHNLVLTIPGELEKTIIFTAHYDSTALSSGAYDNMSGSVGLIAAAERFASSRPRHTLKFIWCGSEERGLLGSKAYCQAHESELENAVLVINLDMIGSSMGKFIACCTSEPSLVSYISYMSKELGFPVRASQGVYSSDSTPFSDKGVPSVSFARLAPDGTGDIHNRYDTAGLLRPEQLAADIGFVLEFSQRMISSHVCPVERVIPDNMKEELDYYLLRKKKPDVIK</sequence>
<reference evidence="2" key="2">
    <citation type="journal article" date="2021" name="PeerJ">
        <title>Extensive microbial diversity within the chicken gut microbiome revealed by metagenomics and culture.</title>
        <authorList>
            <person name="Gilroy R."/>
            <person name="Ravi A."/>
            <person name="Getino M."/>
            <person name="Pursley I."/>
            <person name="Horton D.L."/>
            <person name="Alikhan N.F."/>
            <person name="Baker D."/>
            <person name="Gharbi K."/>
            <person name="Hall N."/>
            <person name="Watson M."/>
            <person name="Adriaenssens E.M."/>
            <person name="Foster-Nyarko E."/>
            <person name="Jarju S."/>
            <person name="Secka A."/>
            <person name="Antonio M."/>
            <person name="Oren A."/>
            <person name="Chaudhuri R.R."/>
            <person name="La Ragione R."/>
            <person name="Hildebrand F."/>
            <person name="Pallen M.J."/>
        </authorList>
    </citation>
    <scope>NUCLEOTIDE SEQUENCE</scope>
    <source>
        <strain evidence="2">1370</strain>
    </source>
</reference>
<dbReference type="GO" id="GO:0008235">
    <property type="term" value="F:metalloexopeptidase activity"/>
    <property type="evidence" value="ECO:0007669"/>
    <property type="project" value="InterPro"/>
</dbReference>
<organism evidence="2 3">
    <name type="scientific">Candidatus Faeciplasma avium</name>
    <dbReference type="NCBI Taxonomy" id="2840798"/>
    <lineage>
        <taxon>Bacteria</taxon>
        <taxon>Bacillati</taxon>
        <taxon>Bacillota</taxon>
        <taxon>Clostridia</taxon>
        <taxon>Eubacteriales</taxon>
        <taxon>Oscillospiraceae</taxon>
        <taxon>Oscillospiraceae incertae sedis</taxon>
        <taxon>Candidatus Faeciplasma</taxon>
    </lineage>
</organism>